<reference evidence="3" key="1">
    <citation type="submission" date="2025-08" db="UniProtKB">
        <authorList>
            <consortium name="RefSeq"/>
        </authorList>
    </citation>
    <scope>IDENTIFICATION</scope>
    <source>
        <tissue evidence="3">Whole body</tissue>
    </source>
</reference>
<dbReference type="CDD" id="cd09276">
    <property type="entry name" value="Rnase_HI_RT_non_LTR"/>
    <property type="match status" value="1"/>
</dbReference>
<dbReference type="Proteomes" id="UP000504618">
    <property type="component" value="Unplaced"/>
</dbReference>
<dbReference type="Gene3D" id="3.30.420.10">
    <property type="entry name" value="Ribonuclease H-like superfamily/Ribonuclease H"/>
    <property type="match status" value="1"/>
</dbReference>
<dbReference type="SUPFAM" id="SSF53098">
    <property type="entry name" value="Ribonuclease H-like"/>
    <property type="match status" value="1"/>
</dbReference>
<evidence type="ECO:0000313" key="2">
    <source>
        <dbReference type="Proteomes" id="UP000504618"/>
    </source>
</evidence>
<accession>A0A6J1PF50</accession>
<dbReference type="GO" id="GO:0003676">
    <property type="term" value="F:nucleic acid binding"/>
    <property type="evidence" value="ECO:0007669"/>
    <property type="project" value="InterPro"/>
</dbReference>
<feature type="domain" description="RNase H type-1" evidence="1">
    <location>
        <begin position="1"/>
        <end position="83"/>
    </location>
</feature>
<dbReference type="InterPro" id="IPR012337">
    <property type="entry name" value="RNaseH-like_sf"/>
</dbReference>
<dbReference type="Pfam" id="PF00075">
    <property type="entry name" value="RNase_H"/>
    <property type="match status" value="1"/>
</dbReference>
<dbReference type="AlphaFoldDB" id="A0A6J1PF50"/>
<dbReference type="InterPro" id="IPR036397">
    <property type="entry name" value="RNaseH_sf"/>
</dbReference>
<dbReference type="PROSITE" id="PS50879">
    <property type="entry name" value="RNASE_H_1"/>
    <property type="match status" value="1"/>
</dbReference>
<dbReference type="GeneID" id="112452285"/>
<keyword evidence="2" id="KW-1185">Reference proteome</keyword>
<proteinExistence type="predicted"/>
<sequence length="244" mass="29092">MTGLQRERNNKQILILSDCQSVLKAIKNNRLDVYKSSFILDIRRHHSRLKTKFGWKIIYGWIPAHRGYTGNEIADRLAKVGASEVAEINIPVPITDLRSIFREEAWNNTQDKLISKSSYKGKNYFRNFHDRNKKQPWFKEIKAERYFYSFINRIRANHYNLNESLARKNYIDISRCDCGYEKEDINHVIWQCSRYDVEREAMNEKLVKRNIYGAAEDIVELIKRKDWPKIGVVYRFIKQIGRII</sequence>
<dbReference type="RefSeq" id="XP_024868172.1">
    <property type="nucleotide sequence ID" value="XM_025012404.1"/>
</dbReference>
<dbReference type="InterPro" id="IPR002156">
    <property type="entry name" value="RNaseH_domain"/>
</dbReference>
<dbReference type="OrthoDB" id="417270at2759"/>
<evidence type="ECO:0000313" key="3">
    <source>
        <dbReference type="RefSeq" id="XP_024868172.1"/>
    </source>
</evidence>
<dbReference type="GO" id="GO:0004523">
    <property type="term" value="F:RNA-DNA hybrid ribonuclease activity"/>
    <property type="evidence" value="ECO:0007669"/>
    <property type="project" value="InterPro"/>
</dbReference>
<protein>
    <submittedName>
        <fullName evidence="3">Uncharacterized protein LOC112452285</fullName>
    </submittedName>
</protein>
<organism evidence="2 3">
    <name type="scientific">Temnothorax curvispinosus</name>
    <dbReference type="NCBI Taxonomy" id="300111"/>
    <lineage>
        <taxon>Eukaryota</taxon>
        <taxon>Metazoa</taxon>
        <taxon>Ecdysozoa</taxon>
        <taxon>Arthropoda</taxon>
        <taxon>Hexapoda</taxon>
        <taxon>Insecta</taxon>
        <taxon>Pterygota</taxon>
        <taxon>Neoptera</taxon>
        <taxon>Endopterygota</taxon>
        <taxon>Hymenoptera</taxon>
        <taxon>Apocrita</taxon>
        <taxon>Aculeata</taxon>
        <taxon>Formicoidea</taxon>
        <taxon>Formicidae</taxon>
        <taxon>Myrmicinae</taxon>
        <taxon>Temnothorax</taxon>
    </lineage>
</organism>
<gene>
    <name evidence="3" type="primary">LOC112452285</name>
</gene>
<evidence type="ECO:0000259" key="1">
    <source>
        <dbReference type="PROSITE" id="PS50879"/>
    </source>
</evidence>
<name>A0A6J1PF50_9HYME</name>